<dbReference type="InterPro" id="IPR056825">
    <property type="entry name" value="Agd3_C"/>
</dbReference>
<dbReference type="PANTHER" id="PTHR31002:SF34">
    <property type="entry name" value="CELL WALL PROTEIN CWP1-RELATED"/>
    <property type="match status" value="1"/>
</dbReference>
<dbReference type="Pfam" id="PF25116">
    <property type="entry name" value="CBM87_Agd3"/>
    <property type="match status" value="1"/>
</dbReference>
<reference evidence="4" key="1">
    <citation type="submission" date="2020-11" db="EMBL/GenBank/DDBJ databases">
        <title>The chromosome-scale genome resource for two endophytic Fusarium species: F. culmorum and F. pseudograminearum.</title>
        <authorList>
            <person name="Yuan Z."/>
        </authorList>
    </citation>
    <scope>NUCLEOTIDE SEQUENCE</scope>
    <source>
        <strain evidence="4">Class2-1B</strain>
    </source>
</reference>
<dbReference type="Pfam" id="PF25117">
    <property type="entry name" value="Agd3_C"/>
    <property type="match status" value="1"/>
</dbReference>
<gene>
    <name evidence="4" type="ORF">HYE67_000044</name>
</gene>
<dbReference type="Pfam" id="PF25115">
    <property type="entry name" value="Agd3_CE"/>
    <property type="match status" value="1"/>
</dbReference>
<dbReference type="InterPro" id="IPR050788">
    <property type="entry name" value="Yeast_SRP1/TIP1_CWP"/>
</dbReference>
<proteinExistence type="predicted"/>
<feature type="domain" description="Agd3 deacetylase" evidence="1">
    <location>
        <begin position="348"/>
        <end position="718"/>
    </location>
</feature>
<evidence type="ECO:0008006" key="6">
    <source>
        <dbReference type="Google" id="ProtNLM"/>
    </source>
</evidence>
<feature type="domain" description="Agd3 C-terminal" evidence="3">
    <location>
        <begin position="723"/>
        <end position="788"/>
    </location>
</feature>
<sequence>MRLSTTLAGALAVTGTEALFSFPVFRLPFTIPFLTARPSTVKPAPVPATKTALPPVVASSSTTTAISVVVIKPTTTSTAILTTSTTSTATISSVITISTTTTSASVASTSTTTSIVPAISDLSTAITVDSTILILGKDGYACDSAASGLQGYGIPYEKVLVPQEGFVMPTLNSTLNKGNYGAIIVVDAASYQYATGWASAITQQMWDQIFEYQLLFNARLVRVAPAGDGCCSDQDGVDAQFVSLTDTSQFPSANLKADAGLSTKGIYHYPATITDPTIAKQIARFGPGGGYTSDTVAGVINSFTDGREQLVWFLGWAHDWSQTTAFLQHAHIHWMTRGVFLGKRKVHLNAQVDDVQLSTGLYYSVSGEEEFKIRTSDLEAHVDWQYSINARLPQGSNFWLEFAHNGNGDIIKAVSRSNSGSVCNPNVAVDYTSPPDTPLEFAKPLGTGTNKWSDQFVYGNYPWSQPCAKLDDFASWFLNKDNLNHFAHLSHTFTHLELNNATYKDASREIDFNRAWMKQMGIDQAVRYSPNGLVPPAITGLHNGDVIQAWLDNKITFVVGDNTRPVLINQQNTFWPLISTVENNGYNGLVIIPRYATTIYYNCDTAECTTKEWIDTSGGKGDFNDLITQARIDNSRHLLGLHADPYMFHQANMRVADMPERTVGNYTAKMSLVTTWVETVTQELMRLTNWPITSIKHDDIAQFFLDRQTLDACNPKLSYGFSADRKSITHVILSADNNSCSVPVPVTIPGGASVVEAVSQIDNLGSEPTIQWVKLAGSPVTLMLKTGITLDL</sequence>
<evidence type="ECO:0000259" key="1">
    <source>
        <dbReference type="Pfam" id="PF25115"/>
    </source>
</evidence>
<feature type="domain" description="Agd3 CBM87" evidence="2">
    <location>
        <begin position="128"/>
        <end position="334"/>
    </location>
</feature>
<evidence type="ECO:0000313" key="4">
    <source>
        <dbReference type="EMBL" id="QPC57813.1"/>
    </source>
</evidence>
<dbReference type="InterPro" id="IPR056827">
    <property type="entry name" value="CBM87_Agd3"/>
</dbReference>
<name>A0A7S8CX33_FUSCU</name>
<evidence type="ECO:0000259" key="3">
    <source>
        <dbReference type="Pfam" id="PF25117"/>
    </source>
</evidence>
<organism evidence="4 5">
    <name type="scientific">Fusarium culmorum</name>
    <dbReference type="NCBI Taxonomy" id="5516"/>
    <lineage>
        <taxon>Eukaryota</taxon>
        <taxon>Fungi</taxon>
        <taxon>Dikarya</taxon>
        <taxon>Ascomycota</taxon>
        <taxon>Pezizomycotina</taxon>
        <taxon>Sordariomycetes</taxon>
        <taxon>Hypocreomycetidae</taxon>
        <taxon>Hypocreales</taxon>
        <taxon>Nectriaceae</taxon>
        <taxon>Fusarium</taxon>
    </lineage>
</organism>
<evidence type="ECO:0000259" key="2">
    <source>
        <dbReference type="Pfam" id="PF25116"/>
    </source>
</evidence>
<accession>A0A7S8CX33</accession>
<evidence type="ECO:0000313" key="5">
    <source>
        <dbReference type="Proteomes" id="UP000663297"/>
    </source>
</evidence>
<protein>
    <recommendedName>
        <fullName evidence="6">Extracellular serine-rich protein</fullName>
    </recommendedName>
</protein>
<dbReference type="AlphaFoldDB" id="A0A7S8CX33"/>
<dbReference type="Proteomes" id="UP000663297">
    <property type="component" value="Chromosome 1"/>
</dbReference>
<dbReference type="EMBL" id="CP064747">
    <property type="protein sequence ID" value="QPC57813.1"/>
    <property type="molecule type" value="Genomic_DNA"/>
</dbReference>
<dbReference type="PANTHER" id="PTHR31002">
    <property type="entry name" value="SERIPAUPERIN"/>
    <property type="match status" value="1"/>
</dbReference>
<dbReference type="InterPro" id="IPR056826">
    <property type="entry name" value="Agd3_CE"/>
</dbReference>